<dbReference type="PROSITE" id="PS01176">
    <property type="entry name" value="IF2"/>
    <property type="match status" value="1"/>
</dbReference>
<sequence>MNFNKNDTYHKLTLQRKTRSTLNVSNASGKNKQIQIEIRKKLTYINDPVQKVTNNSNDSFSSLNTSKKSLNVSAKKILVNENTQKHNDCGSVLEKEEVLKDLDNKYEKKFLTIVNTALSGDSDHKNNHNNKISQNINIEILKKHAVPNQLGISAFLEEKSVYQKPDNERKNRFFTRVRLSKSKVSSNKLIKQHNRKNFNNKQQRVYNNIIPNYYYSNNEESLQISPYNYRTVKYKRKHSTLLQAFNKPVNAVTRNISLGNTISVSELARKMSIKSSNIIKIMMKLGIIATINQILDQDTAQLIAEEMGHNVILTSSNDLEKTIIKDRNVNLNHNVIYKKRAPIVTIMGHVDHGKTSLLDRIRSTKIASSEVGGITQSIGAYHVNTSNGMITFLDTPGHAAFTAMRVRGIQLTDIVVLVVAADDGIMPQTIEAIKHIKCAKVPVVVAINKIDKFGINIDRIKHDLNSHSLVPEEWGGDTQFVNVSATLGTGINELLDAILLQSEMIELKVLHDAMASAVVIESFLDRGRGPVVNVLIKEGTLKCGDSVLCGTKHGRVRAMYNEFGESIITAGPSIPVGILGISGVPESGDILVVVSDDKKAREVALYRQGKLREAKLSHIQQKEPNIKDVFNSIKTTDNIVTELNLIIKSDTQGSSEAICKALRDLSQNNIIVKILTASIGGITETDVSLAVASNAIILGFNVKSDSSIKRLIIKHQLDVRYYSIIYNLINDINHHMINLITPICKRNILGLVRVRNVFSSPKYGNIAGCIVMEGKIQVHKKIHVIRNNKIIYKGELDSLRRFKQDVHEVCSGAECGIGIKNYNSFCVDDKIEVFDILKESNIS</sequence>
<dbReference type="Pfam" id="PF04760">
    <property type="entry name" value="IF2_N"/>
    <property type="match status" value="1"/>
</dbReference>
<dbReference type="InterPro" id="IPR013575">
    <property type="entry name" value="IF2_assoc_dom_bac"/>
</dbReference>
<dbReference type="Pfam" id="PF22042">
    <property type="entry name" value="EF-G_D2"/>
    <property type="match status" value="1"/>
</dbReference>
<evidence type="ECO:0000256" key="4">
    <source>
        <dbReference type="ARBA" id="ARBA00022540"/>
    </source>
</evidence>
<dbReference type="InterPro" id="IPR006847">
    <property type="entry name" value="IF2_N"/>
</dbReference>
<evidence type="ECO:0000259" key="10">
    <source>
        <dbReference type="PROSITE" id="PS51722"/>
    </source>
</evidence>
<dbReference type="InterPro" id="IPR023115">
    <property type="entry name" value="TIF_IF2_dom3"/>
</dbReference>
<dbReference type="SUPFAM" id="SSF50447">
    <property type="entry name" value="Translation proteins"/>
    <property type="match status" value="2"/>
</dbReference>
<keyword evidence="7 8" id="KW-0342">GTP-binding</keyword>
<keyword evidence="6 8" id="KW-0648">Protein biosynthesis</keyword>
<dbReference type="InterPro" id="IPR000795">
    <property type="entry name" value="T_Tr_GTP-bd_dom"/>
</dbReference>
<evidence type="ECO:0000313" key="12">
    <source>
        <dbReference type="Proteomes" id="UP001056834"/>
    </source>
</evidence>
<dbReference type="HAMAP" id="MF_00100_B">
    <property type="entry name" value="IF_2_B"/>
    <property type="match status" value="1"/>
</dbReference>
<dbReference type="CDD" id="cd01887">
    <property type="entry name" value="IF2_eIF5B"/>
    <property type="match status" value="1"/>
</dbReference>
<dbReference type="SUPFAM" id="SSF52156">
    <property type="entry name" value="Initiation factor IF2/eIF5b, domain 3"/>
    <property type="match status" value="1"/>
</dbReference>
<feature type="binding site" evidence="8">
    <location>
        <begin position="448"/>
        <end position="451"/>
    </location>
    <ligand>
        <name>GTP</name>
        <dbReference type="ChEBI" id="CHEBI:37565"/>
    </ligand>
</feature>
<dbReference type="PANTHER" id="PTHR43381">
    <property type="entry name" value="TRANSLATION INITIATION FACTOR IF-2-RELATED"/>
    <property type="match status" value="1"/>
</dbReference>
<dbReference type="InterPro" id="IPR015760">
    <property type="entry name" value="TIF_IF2"/>
</dbReference>
<dbReference type="InterPro" id="IPR005225">
    <property type="entry name" value="Small_GTP-bd"/>
</dbReference>
<evidence type="ECO:0000313" key="11">
    <source>
        <dbReference type="EMBL" id="URJ25188.1"/>
    </source>
</evidence>
<dbReference type="PANTHER" id="PTHR43381:SF5">
    <property type="entry name" value="TR-TYPE G DOMAIN-CONTAINING PROTEIN"/>
    <property type="match status" value="1"/>
</dbReference>
<organism evidence="11 12">
    <name type="scientific">Candidatus Blochmannia ocreatus</name>
    <name type="common">nom. nud.</name>
    <dbReference type="NCBI Taxonomy" id="251538"/>
    <lineage>
        <taxon>Bacteria</taxon>
        <taxon>Pseudomonadati</taxon>
        <taxon>Pseudomonadota</taxon>
        <taxon>Gammaproteobacteria</taxon>
        <taxon>Enterobacterales</taxon>
        <taxon>Enterobacteriaceae</taxon>
        <taxon>ant endosymbionts</taxon>
        <taxon>Candidatus Blochmanniella</taxon>
    </lineage>
</organism>
<feature type="domain" description="Tr-type G" evidence="10">
    <location>
        <begin position="339"/>
        <end position="508"/>
    </location>
</feature>
<comment type="similarity">
    <text evidence="1 8 9">Belongs to the TRAFAC class translation factor GTPase superfamily. Classic translation factor GTPase family. IF-2 subfamily.</text>
</comment>
<dbReference type="NCBIfam" id="TIGR00487">
    <property type="entry name" value="IF-2"/>
    <property type="match status" value="1"/>
</dbReference>
<dbReference type="InterPro" id="IPR044145">
    <property type="entry name" value="IF2_II"/>
</dbReference>
<dbReference type="SUPFAM" id="SSF52540">
    <property type="entry name" value="P-loop containing nucleoside triphosphate hydrolases"/>
    <property type="match status" value="1"/>
</dbReference>
<dbReference type="Gene3D" id="2.40.30.10">
    <property type="entry name" value="Translation factors"/>
    <property type="match status" value="2"/>
</dbReference>
<evidence type="ECO:0000256" key="8">
    <source>
        <dbReference type="HAMAP-Rule" id="MF_00100"/>
    </source>
</evidence>
<accession>A0ABY4SY35</accession>
<evidence type="ECO:0000256" key="2">
    <source>
        <dbReference type="ARBA" id="ARBA00020675"/>
    </source>
</evidence>
<feature type="binding site" evidence="8">
    <location>
        <begin position="348"/>
        <end position="355"/>
    </location>
    <ligand>
        <name>GTP</name>
        <dbReference type="ChEBI" id="CHEBI:37565"/>
    </ligand>
</feature>
<proteinExistence type="inferred from homology"/>
<dbReference type="InterPro" id="IPR000178">
    <property type="entry name" value="TF_IF2_bacterial-like"/>
</dbReference>
<dbReference type="InterPro" id="IPR036925">
    <property type="entry name" value="TIF_IF2_dom3_sf"/>
</dbReference>
<keyword evidence="4 8" id="KW-0396">Initiation factor</keyword>
<dbReference type="Proteomes" id="UP001056834">
    <property type="component" value="Chromosome"/>
</dbReference>
<comment type="subcellular location">
    <subcellularLocation>
        <location evidence="8">Cytoplasm</location>
    </subcellularLocation>
</comment>
<dbReference type="CDD" id="cd03702">
    <property type="entry name" value="IF2_mtIF2_II"/>
    <property type="match status" value="1"/>
</dbReference>
<dbReference type="Pfam" id="PF00009">
    <property type="entry name" value="GTP_EFTU"/>
    <property type="match status" value="1"/>
</dbReference>
<dbReference type="InterPro" id="IPR053905">
    <property type="entry name" value="EF-G-like_DII"/>
</dbReference>
<reference evidence="11" key="1">
    <citation type="submission" date="2022-05" db="EMBL/GenBank/DDBJ databases">
        <title>Impact of host demography and evolutionary history on endosymbiont molecular evolution: a test in carpenter ants (Genus Camponotus) and their Blochmannia endosymbionts.</title>
        <authorList>
            <person name="Manthey J.D."/>
            <person name="Giron J.C."/>
            <person name="Hruska J.P."/>
        </authorList>
    </citation>
    <scope>NUCLEOTIDE SEQUENCE</scope>
    <source>
        <strain evidence="11">C-006</strain>
    </source>
</reference>
<dbReference type="Gene3D" id="3.40.50.10050">
    <property type="entry name" value="Translation initiation factor IF- 2, domain 3"/>
    <property type="match status" value="1"/>
</dbReference>
<dbReference type="Gene3D" id="3.40.50.300">
    <property type="entry name" value="P-loop containing nucleotide triphosphate hydrolases"/>
    <property type="match status" value="1"/>
</dbReference>
<dbReference type="Pfam" id="PF08364">
    <property type="entry name" value="IF2_assoc"/>
    <property type="match status" value="1"/>
</dbReference>
<keyword evidence="3 8" id="KW-0963">Cytoplasm</keyword>
<gene>
    <name evidence="8 11" type="primary">infB</name>
    <name evidence="11" type="ORF">M9405_00420</name>
</gene>
<protein>
    <recommendedName>
        <fullName evidence="2 8">Translation initiation factor IF-2</fullName>
    </recommendedName>
</protein>
<evidence type="ECO:0000256" key="3">
    <source>
        <dbReference type="ARBA" id="ARBA00022490"/>
    </source>
</evidence>
<comment type="function">
    <text evidence="8 9">One of the essential components for the initiation of protein synthesis. Protects formylmethionyl-tRNA from spontaneous hydrolysis and promotes its binding to the 30S ribosomal subunits. Also involved in the hydrolysis of GTP during the formation of the 70S ribosomal complex.</text>
</comment>
<dbReference type="NCBIfam" id="TIGR00231">
    <property type="entry name" value="small_GTP"/>
    <property type="match status" value="1"/>
</dbReference>
<dbReference type="EMBL" id="CP097762">
    <property type="protein sequence ID" value="URJ25188.1"/>
    <property type="molecule type" value="Genomic_DNA"/>
</dbReference>
<dbReference type="InterPro" id="IPR009000">
    <property type="entry name" value="Transl_B-barrel_sf"/>
</dbReference>
<dbReference type="Pfam" id="PF11987">
    <property type="entry name" value="IF-2"/>
    <property type="match status" value="1"/>
</dbReference>
<dbReference type="PROSITE" id="PS51722">
    <property type="entry name" value="G_TR_2"/>
    <property type="match status" value="1"/>
</dbReference>
<evidence type="ECO:0000256" key="6">
    <source>
        <dbReference type="ARBA" id="ARBA00022917"/>
    </source>
</evidence>
<keyword evidence="5 8" id="KW-0547">Nucleotide-binding</keyword>
<keyword evidence="12" id="KW-1185">Reference proteome</keyword>
<feature type="region of interest" description="G-domain" evidence="8">
    <location>
        <begin position="342"/>
        <end position="490"/>
    </location>
</feature>
<dbReference type="CDD" id="cd03692">
    <property type="entry name" value="mtIF2_IVc"/>
    <property type="match status" value="1"/>
</dbReference>
<dbReference type="InterPro" id="IPR027417">
    <property type="entry name" value="P-loop_NTPase"/>
</dbReference>
<name>A0ABY4SY35_9ENTR</name>
<feature type="binding site" evidence="8">
    <location>
        <begin position="394"/>
        <end position="398"/>
    </location>
    <ligand>
        <name>GTP</name>
        <dbReference type="ChEBI" id="CHEBI:37565"/>
    </ligand>
</feature>
<evidence type="ECO:0000256" key="7">
    <source>
        <dbReference type="ARBA" id="ARBA00023134"/>
    </source>
</evidence>
<evidence type="ECO:0000256" key="9">
    <source>
        <dbReference type="RuleBase" id="RU000644"/>
    </source>
</evidence>
<evidence type="ECO:0000256" key="5">
    <source>
        <dbReference type="ARBA" id="ARBA00022741"/>
    </source>
</evidence>
<dbReference type="RefSeq" id="WP_250223319.1">
    <property type="nucleotide sequence ID" value="NZ_CP097762.1"/>
</dbReference>
<dbReference type="GO" id="GO:0003743">
    <property type="term" value="F:translation initiation factor activity"/>
    <property type="evidence" value="ECO:0007669"/>
    <property type="project" value="UniProtKB-KW"/>
</dbReference>
<evidence type="ECO:0000256" key="1">
    <source>
        <dbReference type="ARBA" id="ARBA00007733"/>
    </source>
</evidence>